<dbReference type="PANTHER" id="PTHR47577:SF2">
    <property type="entry name" value="THAP DOMAIN CONTAINING 9"/>
    <property type="match status" value="1"/>
</dbReference>
<feature type="region of interest" description="Disordered" evidence="1">
    <location>
        <begin position="1"/>
        <end position="49"/>
    </location>
</feature>
<proteinExistence type="predicted"/>
<evidence type="ECO:0000256" key="1">
    <source>
        <dbReference type="SAM" id="MobiDB-lite"/>
    </source>
</evidence>
<accession>A0ABR3NHB8</accession>
<dbReference type="Pfam" id="PF21789">
    <property type="entry name" value="TNP-like_RNaseH_C"/>
    <property type="match status" value="1"/>
</dbReference>
<organism evidence="3 4">
    <name type="scientific">Cirrhinus molitorella</name>
    <name type="common">mud carp</name>
    <dbReference type="NCBI Taxonomy" id="172907"/>
    <lineage>
        <taxon>Eukaryota</taxon>
        <taxon>Metazoa</taxon>
        <taxon>Chordata</taxon>
        <taxon>Craniata</taxon>
        <taxon>Vertebrata</taxon>
        <taxon>Euteleostomi</taxon>
        <taxon>Actinopterygii</taxon>
        <taxon>Neopterygii</taxon>
        <taxon>Teleostei</taxon>
        <taxon>Ostariophysi</taxon>
        <taxon>Cypriniformes</taxon>
        <taxon>Cyprinidae</taxon>
        <taxon>Labeoninae</taxon>
        <taxon>Labeonini</taxon>
        <taxon>Cirrhinus</taxon>
    </lineage>
</organism>
<protein>
    <recommendedName>
        <fullName evidence="2">Transposable element P transposase-like RNase H C-terminal domain-containing protein</fullName>
    </recommendedName>
</protein>
<dbReference type="Proteomes" id="UP001558613">
    <property type="component" value="Unassembled WGS sequence"/>
</dbReference>
<sequence length="248" mass="27551">MAHNGALAQLTRWDSSRNSTTGSNHPEVNPTGPQVTASSSQVEPYRPQSVVSNTCATSGRTTAESRSRPAMNGRYLSVTGFVINIESFTMMMPELLERQQYVCTYHFSQDHLELFFNSIKASGDSGNVKAQDNTVCLSAIDMSSVVPTEDNDDIATSPFEWVTAHQCSESLLSRVVKAELGSEDVFSLSDHSVETQDGIDNHHFDFISLILSCFHKLRQHHVAKVHTLQLQSSSLRKKLCKVVLLQRY</sequence>
<dbReference type="InterPro" id="IPR048367">
    <property type="entry name" value="TNP-like_RNaseH_C"/>
</dbReference>
<evidence type="ECO:0000259" key="2">
    <source>
        <dbReference type="Pfam" id="PF21789"/>
    </source>
</evidence>
<keyword evidence="4" id="KW-1185">Reference proteome</keyword>
<feature type="domain" description="Transposable element P transposase-like RNase H C-terminal" evidence="2">
    <location>
        <begin position="105"/>
        <end position="123"/>
    </location>
</feature>
<name>A0ABR3NHB8_9TELE</name>
<dbReference type="EMBL" id="JAYMGO010000004">
    <property type="protein sequence ID" value="KAL1276304.1"/>
    <property type="molecule type" value="Genomic_DNA"/>
</dbReference>
<gene>
    <name evidence="3" type="ORF">QQF64_035927</name>
</gene>
<comment type="caution">
    <text evidence="3">The sequence shown here is derived from an EMBL/GenBank/DDBJ whole genome shotgun (WGS) entry which is preliminary data.</text>
</comment>
<evidence type="ECO:0000313" key="3">
    <source>
        <dbReference type="EMBL" id="KAL1276304.1"/>
    </source>
</evidence>
<reference evidence="3 4" key="1">
    <citation type="submission" date="2023-09" db="EMBL/GenBank/DDBJ databases">
        <authorList>
            <person name="Wang M."/>
        </authorList>
    </citation>
    <scope>NUCLEOTIDE SEQUENCE [LARGE SCALE GENOMIC DNA]</scope>
    <source>
        <strain evidence="3">GT-2023</strain>
        <tissue evidence="3">Liver</tissue>
    </source>
</reference>
<evidence type="ECO:0000313" key="4">
    <source>
        <dbReference type="Proteomes" id="UP001558613"/>
    </source>
</evidence>
<feature type="compositionally biased region" description="Polar residues" evidence="1">
    <location>
        <begin position="12"/>
        <end position="42"/>
    </location>
</feature>
<dbReference type="PANTHER" id="PTHR47577">
    <property type="entry name" value="THAP DOMAIN-CONTAINING PROTEIN 6"/>
    <property type="match status" value="1"/>
</dbReference>